<dbReference type="InterPro" id="IPR036291">
    <property type="entry name" value="NAD(P)-bd_dom_sf"/>
</dbReference>
<dbReference type="Proteomes" id="UP001431209">
    <property type="component" value="Unassembled WGS sequence"/>
</dbReference>
<accession>A0AAW2YI21</accession>
<dbReference type="InterPro" id="IPR001509">
    <property type="entry name" value="Epimerase_deHydtase"/>
</dbReference>
<comment type="caution">
    <text evidence="4">The sequence shown here is derived from an EMBL/GenBank/DDBJ whole genome shotgun (WGS) entry which is preliminary data.</text>
</comment>
<keyword evidence="1" id="KW-0560">Oxidoreductase</keyword>
<dbReference type="AlphaFoldDB" id="A0AAW2YI21"/>
<sequence>MSQGVKVAVTGAGGYIASALVKELLVRGYQVNGTVRDPSDNKYSHLSKLVPEAEQSLKLFSADLLQEGSFKDAFEGVKIVFHTASPFQRQVEDPQRDLVDPAVKGTMNVLKQAKESGADRVVLTASVATIIRPSTIDHLFTHEDWNTEATIESAPYPFSKTEAEKAAWKFAKENDLKLTTIHPGLVFGPVNSSRTDATSVKTVKSLLDGTHQDGAPDMVVAISDIRDIVLAHIVASEKEIAINKRYMVTSRKQYSMIDIADVLRKKYPNAKLPVDGVQTHKKQKFDSSLAEKELGVTLTPFESSVLDFAESLIDFGIVKLDQ</sequence>
<gene>
    <name evidence="4" type="ORF">AKO1_002886</name>
</gene>
<dbReference type="InterPro" id="IPR050425">
    <property type="entry name" value="NAD(P)_dehydrat-like"/>
</dbReference>
<proteinExistence type="inferred from homology"/>
<reference evidence="4 5" key="1">
    <citation type="submission" date="2024-03" db="EMBL/GenBank/DDBJ databases">
        <title>The Acrasis kona genome and developmental transcriptomes reveal deep origins of eukaryotic multicellular pathways.</title>
        <authorList>
            <person name="Sheikh S."/>
            <person name="Fu C.-J."/>
            <person name="Brown M.W."/>
            <person name="Baldauf S.L."/>
        </authorList>
    </citation>
    <scope>NUCLEOTIDE SEQUENCE [LARGE SCALE GENOMIC DNA]</scope>
    <source>
        <strain evidence="4 5">ATCC MYA-3509</strain>
    </source>
</reference>
<evidence type="ECO:0000313" key="5">
    <source>
        <dbReference type="Proteomes" id="UP001431209"/>
    </source>
</evidence>
<comment type="similarity">
    <text evidence="2">Belongs to the NAD(P)-dependent epimerase/dehydratase family. Dihydroflavonol-4-reductase subfamily.</text>
</comment>
<dbReference type="FunFam" id="3.40.50.720:FF:000085">
    <property type="entry name" value="Dihydroflavonol reductase"/>
    <property type="match status" value="1"/>
</dbReference>
<evidence type="ECO:0000256" key="1">
    <source>
        <dbReference type="ARBA" id="ARBA00023002"/>
    </source>
</evidence>
<dbReference type="PANTHER" id="PTHR10366">
    <property type="entry name" value="NAD DEPENDENT EPIMERASE/DEHYDRATASE"/>
    <property type="match status" value="1"/>
</dbReference>
<evidence type="ECO:0000256" key="2">
    <source>
        <dbReference type="ARBA" id="ARBA00023445"/>
    </source>
</evidence>
<dbReference type="SUPFAM" id="SSF51735">
    <property type="entry name" value="NAD(P)-binding Rossmann-fold domains"/>
    <property type="match status" value="1"/>
</dbReference>
<evidence type="ECO:0000259" key="3">
    <source>
        <dbReference type="Pfam" id="PF01370"/>
    </source>
</evidence>
<feature type="domain" description="NAD-dependent epimerase/dehydratase" evidence="3">
    <location>
        <begin position="7"/>
        <end position="198"/>
    </location>
</feature>
<name>A0AAW2YI21_9EUKA</name>
<keyword evidence="5" id="KW-1185">Reference proteome</keyword>
<dbReference type="Gene3D" id="3.40.50.720">
    <property type="entry name" value="NAD(P)-binding Rossmann-like Domain"/>
    <property type="match status" value="1"/>
</dbReference>
<dbReference type="GO" id="GO:0016616">
    <property type="term" value="F:oxidoreductase activity, acting on the CH-OH group of donors, NAD or NADP as acceptor"/>
    <property type="evidence" value="ECO:0007669"/>
    <property type="project" value="TreeGrafter"/>
</dbReference>
<evidence type="ECO:0000313" key="4">
    <source>
        <dbReference type="EMBL" id="KAL0476638.1"/>
    </source>
</evidence>
<dbReference type="Pfam" id="PF01370">
    <property type="entry name" value="Epimerase"/>
    <property type="match status" value="1"/>
</dbReference>
<dbReference type="EMBL" id="JAOPGA020000071">
    <property type="protein sequence ID" value="KAL0476638.1"/>
    <property type="molecule type" value="Genomic_DNA"/>
</dbReference>
<dbReference type="PANTHER" id="PTHR10366:SF564">
    <property type="entry name" value="STEROL-4-ALPHA-CARBOXYLATE 3-DEHYDROGENASE, DECARBOXYLATING"/>
    <property type="match status" value="1"/>
</dbReference>
<organism evidence="4 5">
    <name type="scientific">Acrasis kona</name>
    <dbReference type="NCBI Taxonomy" id="1008807"/>
    <lineage>
        <taxon>Eukaryota</taxon>
        <taxon>Discoba</taxon>
        <taxon>Heterolobosea</taxon>
        <taxon>Tetramitia</taxon>
        <taxon>Eutetramitia</taxon>
        <taxon>Acrasidae</taxon>
        <taxon>Acrasis</taxon>
    </lineage>
</organism>
<protein>
    <submittedName>
        <fullName evidence="4">Cinnamoyl-CoA reductase</fullName>
    </submittedName>
</protein>